<name>A0A0A8Z324_ARUDO</name>
<organism evidence="1">
    <name type="scientific">Arundo donax</name>
    <name type="common">Giant reed</name>
    <name type="synonym">Donax arundinaceus</name>
    <dbReference type="NCBI Taxonomy" id="35708"/>
    <lineage>
        <taxon>Eukaryota</taxon>
        <taxon>Viridiplantae</taxon>
        <taxon>Streptophyta</taxon>
        <taxon>Embryophyta</taxon>
        <taxon>Tracheophyta</taxon>
        <taxon>Spermatophyta</taxon>
        <taxon>Magnoliopsida</taxon>
        <taxon>Liliopsida</taxon>
        <taxon>Poales</taxon>
        <taxon>Poaceae</taxon>
        <taxon>PACMAD clade</taxon>
        <taxon>Arundinoideae</taxon>
        <taxon>Arundineae</taxon>
        <taxon>Arundo</taxon>
    </lineage>
</organism>
<reference evidence="1" key="2">
    <citation type="journal article" date="2015" name="Data Brief">
        <title>Shoot transcriptome of the giant reed, Arundo donax.</title>
        <authorList>
            <person name="Barrero R.A."/>
            <person name="Guerrero F.D."/>
            <person name="Moolhuijzen P."/>
            <person name="Goolsby J.A."/>
            <person name="Tidwell J."/>
            <person name="Bellgard S.E."/>
            <person name="Bellgard M.I."/>
        </authorList>
    </citation>
    <scope>NUCLEOTIDE SEQUENCE</scope>
    <source>
        <tissue evidence="1">Shoot tissue taken approximately 20 cm above the soil surface</tissue>
    </source>
</reference>
<reference evidence="1" key="1">
    <citation type="submission" date="2014-09" db="EMBL/GenBank/DDBJ databases">
        <authorList>
            <person name="Magalhaes I.L.F."/>
            <person name="Oliveira U."/>
            <person name="Santos F.R."/>
            <person name="Vidigal T.H.D.A."/>
            <person name="Brescovit A.D."/>
            <person name="Santos A.J."/>
        </authorList>
    </citation>
    <scope>NUCLEOTIDE SEQUENCE</scope>
    <source>
        <tissue evidence="1">Shoot tissue taken approximately 20 cm above the soil surface</tissue>
    </source>
</reference>
<dbReference type="AlphaFoldDB" id="A0A0A8Z324"/>
<proteinExistence type="predicted"/>
<dbReference type="EMBL" id="GBRH01264699">
    <property type="protein sequence ID" value="JAD33196.1"/>
    <property type="molecule type" value="Transcribed_RNA"/>
</dbReference>
<protein>
    <submittedName>
        <fullName evidence="1">Uncharacterized protein</fullName>
    </submittedName>
</protein>
<evidence type="ECO:0000313" key="1">
    <source>
        <dbReference type="EMBL" id="JAD33196.1"/>
    </source>
</evidence>
<accession>A0A0A8Z324</accession>
<sequence>MLKISAVKSLKATQKIRDSALLSQ</sequence>